<dbReference type="NCBIfam" id="TIGR00121">
    <property type="entry name" value="birA_ligase"/>
    <property type="match status" value="1"/>
</dbReference>
<dbReference type="InterPro" id="IPR045864">
    <property type="entry name" value="aa-tRNA-synth_II/BPL/LPL"/>
</dbReference>
<evidence type="ECO:0000259" key="2">
    <source>
        <dbReference type="PROSITE" id="PS51733"/>
    </source>
</evidence>
<keyword evidence="4" id="KW-1185">Reference proteome</keyword>
<name>A0A916JA77_9BACT</name>
<dbReference type="PANTHER" id="PTHR12835">
    <property type="entry name" value="BIOTIN PROTEIN LIGASE"/>
    <property type="match status" value="1"/>
</dbReference>
<dbReference type="GO" id="GO:0005737">
    <property type="term" value="C:cytoplasm"/>
    <property type="evidence" value="ECO:0007669"/>
    <property type="project" value="TreeGrafter"/>
</dbReference>
<evidence type="ECO:0000313" key="3">
    <source>
        <dbReference type="EMBL" id="CAG4991968.1"/>
    </source>
</evidence>
<dbReference type="PANTHER" id="PTHR12835:SF5">
    <property type="entry name" value="BIOTIN--PROTEIN LIGASE"/>
    <property type="match status" value="1"/>
</dbReference>
<evidence type="ECO:0000313" key="4">
    <source>
        <dbReference type="Proteomes" id="UP000680038"/>
    </source>
</evidence>
<reference evidence="3" key="1">
    <citation type="submission" date="2021-04" db="EMBL/GenBank/DDBJ databases">
        <authorList>
            <person name="Rodrigo-Torres L."/>
            <person name="Arahal R. D."/>
            <person name="Lucena T."/>
        </authorList>
    </citation>
    <scope>NUCLEOTIDE SEQUENCE</scope>
    <source>
        <strain evidence="3">CECT 9275</strain>
    </source>
</reference>
<evidence type="ECO:0000256" key="1">
    <source>
        <dbReference type="ARBA" id="ARBA00022598"/>
    </source>
</evidence>
<dbReference type="SUPFAM" id="SSF55681">
    <property type="entry name" value="Class II aaRS and biotin synthetases"/>
    <property type="match status" value="1"/>
</dbReference>
<sequence length="254" mass="28438">MYNSIQDTVIIGKKVIYLPSCHSTNDIAAELVRGGMFSEGTVVITDEQTKGRGQRGSVWLSPPGENLTFSLIITPEQVLIAEQFVISQAVALGVSSYLKARGLDAKIKWPNDIYIGQKKVCGTLIENSIQGNSIVSSVIGIGVNINQRNFGDMRITSIGQCLDRQLSLKEEFGELVRHLDRVYVRLRSGDFDSIRSEYLSHLFGYREKRYFRLQAGIVEGTLTGITAMGRLCLLVDGETEIREMDIKEIEWIWD</sequence>
<dbReference type="InterPro" id="IPR004408">
    <property type="entry name" value="Biotin_CoA_COase_ligase"/>
</dbReference>
<dbReference type="EMBL" id="CAJRAF010000001">
    <property type="protein sequence ID" value="CAG4991968.1"/>
    <property type="molecule type" value="Genomic_DNA"/>
</dbReference>
<keyword evidence="1 3" id="KW-0436">Ligase</keyword>
<organism evidence="3 4">
    <name type="scientific">Dyadobacter helix</name>
    <dbReference type="NCBI Taxonomy" id="2822344"/>
    <lineage>
        <taxon>Bacteria</taxon>
        <taxon>Pseudomonadati</taxon>
        <taxon>Bacteroidota</taxon>
        <taxon>Cytophagia</taxon>
        <taxon>Cytophagales</taxon>
        <taxon>Spirosomataceae</taxon>
        <taxon>Dyadobacter</taxon>
    </lineage>
</organism>
<feature type="domain" description="BPL/LPL catalytic" evidence="2">
    <location>
        <begin position="1"/>
        <end position="207"/>
    </location>
</feature>
<proteinExistence type="predicted"/>
<protein>
    <submittedName>
        <fullName evidence="3">Bifunctional ligase/repressor BirA</fullName>
        <ecNumber evidence="3">6.3.4.15</ecNumber>
    </submittedName>
</protein>
<dbReference type="AlphaFoldDB" id="A0A916JA77"/>
<comment type="caution">
    <text evidence="3">The sequence shown here is derived from an EMBL/GenBank/DDBJ whole genome shotgun (WGS) entry which is preliminary data.</text>
</comment>
<gene>
    <name evidence="3" type="primary">birA</name>
    <name evidence="3" type="ORF">DYBT9275_00865</name>
</gene>
<dbReference type="CDD" id="cd16442">
    <property type="entry name" value="BPL"/>
    <property type="match status" value="1"/>
</dbReference>
<dbReference type="InterPro" id="IPR004143">
    <property type="entry name" value="BPL_LPL_catalytic"/>
</dbReference>
<dbReference type="RefSeq" id="WP_215237580.1">
    <property type="nucleotide sequence ID" value="NZ_CAJRAF010000001.1"/>
</dbReference>
<dbReference type="Proteomes" id="UP000680038">
    <property type="component" value="Unassembled WGS sequence"/>
</dbReference>
<dbReference type="Gene3D" id="3.30.930.10">
    <property type="entry name" value="Bira Bifunctional Protein, Domain 2"/>
    <property type="match status" value="1"/>
</dbReference>
<dbReference type="GO" id="GO:0004077">
    <property type="term" value="F:biotin--[biotin carboxyl-carrier protein] ligase activity"/>
    <property type="evidence" value="ECO:0007669"/>
    <property type="project" value="UniProtKB-EC"/>
</dbReference>
<dbReference type="EC" id="6.3.4.15" evidence="3"/>
<dbReference type="Pfam" id="PF03099">
    <property type="entry name" value="BPL_LplA_LipB"/>
    <property type="match status" value="1"/>
</dbReference>
<accession>A0A916JA77</accession>
<dbReference type="PROSITE" id="PS51733">
    <property type="entry name" value="BPL_LPL_CATALYTIC"/>
    <property type="match status" value="1"/>
</dbReference>